<dbReference type="AlphaFoldDB" id="U6L6W9"/>
<organism evidence="2 3">
    <name type="scientific">Eimeria tenella</name>
    <name type="common">Coccidian parasite</name>
    <dbReference type="NCBI Taxonomy" id="5802"/>
    <lineage>
        <taxon>Eukaryota</taxon>
        <taxon>Sar</taxon>
        <taxon>Alveolata</taxon>
        <taxon>Apicomplexa</taxon>
        <taxon>Conoidasida</taxon>
        <taxon>Coccidia</taxon>
        <taxon>Eucoccidiorida</taxon>
        <taxon>Eimeriorina</taxon>
        <taxon>Eimeriidae</taxon>
        <taxon>Eimeria</taxon>
    </lineage>
</organism>
<dbReference type="VEuPathDB" id="ToxoDB:ETH_00034235"/>
<gene>
    <name evidence="2" type="ORF">ETH_00034235</name>
</gene>
<dbReference type="GeneID" id="25255913"/>
<dbReference type="RefSeq" id="XP_013235088.1">
    <property type="nucleotide sequence ID" value="XM_013379634.1"/>
</dbReference>
<reference evidence="2" key="2">
    <citation type="submission" date="2013-10" db="EMBL/GenBank/DDBJ databases">
        <authorList>
            <person name="Aslett M."/>
        </authorList>
    </citation>
    <scope>NUCLEOTIDE SEQUENCE [LARGE SCALE GENOMIC DNA]</scope>
    <source>
        <strain evidence="2">Houghton</strain>
    </source>
</reference>
<proteinExistence type="predicted"/>
<dbReference type="EMBL" id="HG676916">
    <property type="protein sequence ID" value="CDJ44339.1"/>
    <property type="molecule type" value="Genomic_DNA"/>
</dbReference>
<keyword evidence="3" id="KW-1185">Reference proteome</keyword>
<protein>
    <submittedName>
        <fullName evidence="2">Uncharacterized protein</fullName>
    </submittedName>
</protein>
<evidence type="ECO:0000313" key="3">
    <source>
        <dbReference type="Proteomes" id="UP000030747"/>
    </source>
</evidence>
<reference evidence="2" key="1">
    <citation type="submission" date="2013-10" db="EMBL/GenBank/DDBJ databases">
        <title>Genomic analysis of the causative agents of coccidiosis in chickens.</title>
        <authorList>
            <person name="Reid A.J."/>
            <person name="Blake D."/>
            <person name="Billington K."/>
            <person name="Browne H."/>
            <person name="Dunn M."/>
            <person name="Hung S."/>
            <person name="Kawahara F."/>
            <person name="Miranda-Saavedra D."/>
            <person name="Mourier T."/>
            <person name="Nagra H."/>
            <person name="Otto T.D."/>
            <person name="Rawlings N."/>
            <person name="Sanchez A."/>
            <person name="Sanders M."/>
            <person name="Subramaniam C."/>
            <person name="Tay Y."/>
            <person name="Dear P."/>
            <person name="Doerig C."/>
            <person name="Gruber A."/>
            <person name="Parkinson J."/>
            <person name="Shirley M."/>
            <person name="Wan K.L."/>
            <person name="Berriman M."/>
            <person name="Tomley F."/>
            <person name="Pain A."/>
        </authorList>
    </citation>
    <scope>NUCLEOTIDE SEQUENCE [LARGE SCALE GENOMIC DNA]</scope>
    <source>
        <strain evidence="2">Houghton</strain>
    </source>
</reference>
<sequence>MESELDDANRVRKRLEKAQAVSLSQLQLLQQLQQQQEKEGDKEQQQQQQLNELIKKNAELQDAVRELTESKDQLTKQMMEAFSKSDTRAADAAEDLKVRLAAAEAQAAALQQQQLLQVDLLKAQFEKETEGALNALKEQLQIRDRESSFYRKAMIG</sequence>
<keyword evidence="1" id="KW-0175">Coiled coil</keyword>
<name>U6L6W9_EIMTE</name>
<dbReference type="Proteomes" id="UP000030747">
    <property type="component" value="Unassembled WGS sequence"/>
</dbReference>
<accession>U6L6W9</accession>
<feature type="coiled-coil region" evidence="1">
    <location>
        <begin position="1"/>
        <end position="113"/>
    </location>
</feature>
<evidence type="ECO:0000313" key="2">
    <source>
        <dbReference type="EMBL" id="CDJ44339.1"/>
    </source>
</evidence>
<dbReference type="VEuPathDB" id="ToxoDB:ETH2_1112800"/>
<dbReference type="OrthoDB" id="354617at2759"/>
<evidence type="ECO:0000256" key="1">
    <source>
        <dbReference type="SAM" id="Coils"/>
    </source>
</evidence>